<keyword evidence="1" id="KW-0010">Activator</keyword>
<dbReference type="InterPro" id="IPR014710">
    <property type="entry name" value="RmlC-like_jellyroll"/>
</dbReference>
<dbReference type="GO" id="GO:0008773">
    <property type="term" value="F:[protein-PII] uridylyltransferase activity"/>
    <property type="evidence" value="ECO:0007669"/>
    <property type="project" value="InterPro"/>
</dbReference>
<dbReference type="Gene3D" id="2.60.120.10">
    <property type="entry name" value="Jelly Rolls"/>
    <property type="match status" value="1"/>
</dbReference>
<dbReference type="PROSITE" id="PS50042">
    <property type="entry name" value="CNMP_BINDING_3"/>
    <property type="match status" value="1"/>
</dbReference>
<evidence type="ECO:0000259" key="4">
    <source>
        <dbReference type="PROSITE" id="PS51371"/>
    </source>
</evidence>
<dbReference type="AlphaFoldDB" id="A0A5R9EVY4"/>
<dbReference type="Pfam" id="PF00027">
    <property type="entry name" value="cNMP_binding"/>
    <property type="match status" value="1"/>
</dbReference>
<dbReference type="RefSeq" id="WP_138129275.1">
    <property type="nucleotide sequence ID" value="NZ_SWLG01000026.1"/>
</dbReference>
<dbReference type="CDD" id="cd05401">
    <property type="entry name" value="NT_GlnE_GlnD_like"/>
    <property type="match status" value="1"/>
</dbReference>
<dbReference type="InterPro" id="IPR005105">
    <property type="entry name" value="GlnD_Uridyltrans_N"/>
</dbReference>
<dbReference type="PANTHER" id="PTHR24567">
    <property type="entry name" value="CRP FAMILY TRANSCRIPTIONAL REGULATORY PROTEIN"/>
    <property type="match status" value="1"/>
</dbReference>
<protein>
    <submittedName>
        <fullName evidence="5">Cyclic nucleotide-binding domain-containing protein</fullName>
    </submittedName>
</protein>
<dbReference type="Proteomes" id="UP000308230">
    <property type="component" value="Unassembled WGS sequence"/>
</dbReference>
<accession>A0A5R9EVY4</accession>
<evidence type="ECO:0000256" key="1">
    <source>
        <dbReference type="ARBA" id="ARBA00023159"/>
    </source>
</evidence>
<dbReference type="Pfam" id="PF00571">
    <property type="entry name" value="CBS"/>
    <property type="match status" value="1"/>
</dbReference>
<evidence type="ECO:0000256" key="2">
    <source>
        <dbReference type="PROSITE-ProRule" id="PRU00703"/>
    </source>
</evidence>
<dbReference type="EMBL" id="SWLG01000026">
    <property type="protein sequence ID" value="TLS35207.1"/>
    <property type="molecule type" value="Genomic_DNA"/>
</dbReference>
<dbReference type="InterPro" id="IPR000595">
    <property type="entry name" value="cNMP-bd_dom"/>
</dbReference>
<dbReference type="Pfam" id="PF10335">
    <property type="entry name" value="DUF294_C"/>
    <property type="match status" value="1"/>
</dbReference>
<evidence type="ECO:0000259" key="3">
    <source>
        <dbReference type="PROSITE" id="PS50042"/>
    </source>
</evidence>
<dbReference type="OrthoDB" id="9810963at2"/>
<dbReference type="InterPro" id="IPR050397">
    <property type="entry name" value="Env_Response_Regulators"/>
</dbReference>
<evidence type="ECO:0000313" key="5">
    <source>
        <dbReference type="EMBL" id="TLS35207.1"/>
    </source>
</evidence>
<dbReference type="GO" id="GO:0003700">
    <property type="term" value="F:DNA-binding transcription factor activity"/>
    <property type="evidence" value="ECO:0007669"/>
    <property type="project" value="TreeGrafter"/>
</dbReference>
<dbReference type="SUPFAM" id="SSF51206">
    <property type="entry name" value="cAMP-binding domain-like"/>
    <property type="match status" value="1"/>
</dbReference>
<dbReference type="CDD" id="cd00038">
    <property type="entry name" value="CAP_ED"/>
    <property type="match status" value="1"/>
</dbReference>
<reference evidence="5 6" key="1">
    <citation type="submission" date="2019-04" db="EMBL/GenBank/DDBJ databases">
        <title>Bacillus caeni sp. nov., a bacterium isolated from mangrove sediment.</title>
        <authorList>
            <person name="Huang H."/>
            <person name="Mo K."/>
            <person name="Hu Y."/>
        </authorList>
    </citation>
    <scope>NUCLEOTIDE SEQUENCE [LARGE SCALE GENOMIC DNA]</scope>
    <source>
        <strain evidence="5 6">HB172195</strain>
    </source>
</reference>
<evidence type="ECO:0000313" key="6">
    <source>
        <dbReference type="Proteomes" id="UP000308230"/>
    </source>
</evidence>
<organism evidence="5 6">
    <name type="scientific">Exobacillus caeni</name>
    <dbReference type="NCBI Taxonomy" id="2574798"/>
    <lineage>
        <taxon>Bacteria</taxon>
        <taxon>Bacillati</taxon>
        <taxon>Bacillota</taxon>
        <taxon>Bacilli</taxon>
        <taxon>Bacillales</taxon>
        <taxon>Guptibacillaceae</taxon>
        <taxon>Exobacillus</taxon>
    </lineage>
</organism>
<dbReference type="Gene3D" id="3.10.580.10">
    <property type="entry name" value="CBS-domain"/>
    <property type="match status" value="1"/>
</dbReference>
<feature type="domain" description="CBS" evidence="4">
    <location>
        <begin position="164"/>
        <end position="222"/>
    </location>
</feature>
<proteinExistence type="predicted"/>
<dbReference type="PANTHER" id="PTHR24567:SF26">
    <property type="entry name" value="REGULATORY PROTEIN YEIL"/>
    <property type="match status" value="1"/>
</dbReference>
<sequence>MQDFYNLIDKKEPFHYLTSDQKKRLLADAELQEYNKGEFLFHEKDEEVDLFLVVSGIAKNIVHKANGHQTTMRFYYPGDLIGLMIMLTSGTMTFSVQAIENCKVIKLRKEVVLNAMNENPRFSSVMLESIGDRMRTLYDEIKLDRQREEDSENIVLFRTRINSIMEEDIKVPPAYTVMETAELFKQDKPAGVIVSEDEESILGVVTTHSILKAVTEGSLSDPIHRWMEQEPFTVEADAFSYEALAHIKYHPDSLIPVIHRKLLVGMVSAQSFLRLQDSAYLDLLHRIKGARDYEEVEKLSPLYNNEFHTFVSDMLVQDTLAYDICEMISNYNDEIHKQIIILAEEEMKQEGHGLPPVNYCFIVMGSEGRKEQAFSTDQDNGFILDEYEHLPYRNDIQAYFRKFAEKINTKLVECGFPECEGGIMAKEEKWCRSISSWKKEVNRWIQETDAEEIRNFTIFLDFRPIYGDLDLAISLRREMTKRVQKAQSLHMLLMKDTIRFRVPLNPLGQLHLKGKSKKLNLKKSAIMQIVNGVRIFAMKYGIEETNTLKRLYRLKEKEIFHPRDVKNIETALHYLYWFRINGNLKQIAATDPINNELSPVQLSREDRKKLKEALVVAKRMQQVSELSFRKNRSL</sequence>
<dbReference type="SUPFAM" id="SSF54631">
    <property type="entry name" value="CBS-domain pair"/>
    <property type="match status" value="1"/>
</dbReference>
<dbReference type="PROSITE" id="PS51371">
    <property type="entry name" value="CBS"/>
    <property type="match status" value="1"/>
</dbReference>
<dbReference type="Pfam" id="PF03445">
    <property type="entry name" value="DUF294"/>
    <property type="match status" value="1"/>
</dbReference>
<name>A0A5R9EVY4_9BACL</name>
<keyword evidence="2" id="KW-0129">CBS domain</keyword>
<dbReference type="GO" id="GO:0005829">
    <property type="term" value="C:cytosol"/>
    <property type="evidence" value="ECO:0007669"/>
    <property type="project" value="TreeGrafter"/>
</dbReference>
<dbReference type="InterPro" id="IPR046342">
    <property type="entry name" value="CBS_dom_sf"/>
</dbReference>
<dbReference type="InterPro" id="IPR000644">
    <property type="entry name" value="CBS_dom"/>
</dbReference>
<feature type="domain" description="Cyclic nucleotide-binding" evidence="3">
    <location>
        <begin position="13"/>
        <end position="133"/>
    </location>
</feature>
<dbReference type="InterPro" id="IPR018490">
    <property type="entry name" value="cNMP-bd_dom_sf"/>
</dbReference>
<dbReference type="SMART" id="SM00100">
    <property type="entry name" value="cNMP"/>
    <property type="match status" value="1"/>
</dbReference>
<gene>
    <name evidence="5" type="ORF">FCL54_21650</name>
</gene>
<dbReference type="InterPro" id="IPR018821">
    <property type="entry name" value="DUF294_put_nucleoTrafse_sb-bd"/>
</dbReference>
<comment type="caution">
    <text evidence="5">The sequence shown here is derived from an EMBL/GenBank/DDBJ whole genome shotgun (WGS) entry which is preliminary data.</text>
</comment>
<dbReference type="CDD" id="cd02205">
    <property type="entry name" value="CBS_pair_SF"/>
    <property type="match status" value="1"/>
</dbReference>
<keyword evidence="6" id="KW-1185">Reference proteome</keyword>